<dbReference type="InterPro" id="IPR050864">
    <property type="entry name" value="Bacterial_PTS_Sugar_Transport"/>
</dbReference>
<reference evidence="8 9" key="1">
    <citation type="submission" date="2019-03" db="EMBL/GenBank/DDBJ databases">
        <title>Genomic Encyclopedia of Type Strains, Phase IV (KMG-IV): sequencing the most valuable type-strain genomes for metagenomic binning, comparative biology and taxonomic classification.</title>
        <authorList>
            <person name="Goeker M."/>
        </authorList>
    </citation>
    <scope>NUCLEOTIDE SEQUENCE [LARGE SCALE GENOMIC DNA]</scope>
    <source>
        <strain evidence="8 9">DSM 26752</strain>
    </source>
</reference>
<dbReference type="InterPro" id="IPR003353">
    <property type="entry name" value="PTS_IIB_fruc"/>
</dbReference>
<evidence type="ECO:0000256" key="1">
    <source>
        <dbReference type="ARBA" id="ARBA00022448"/>
    </source>
</evidence>
<dbReference type="Proteomes" id="UP000294567">
    <property type="component" value="Unassembled WGS sequence"/>
</dbReference>
<dbReference type="Gene3D" id="3.40.50.2300">
    <property type="match status" value="1"/>
</dbReference>
<evidence type="ECO:0000259" key="7">
    <source>
        <dbReference type="PROSITE" id="PS51099"/>
    </source>
</evidence>
<evidence type="ECO:0000313" key="9">
    <source>
        <dbReference type="Proteomes" id="UP000294567"/>
    </source>
</evidence>
<evidence type="ECO:0000256" key="4">
    <source>
        <dbReference type="ARBA" id="ARBA00022679"/>
    </source>
</evidence>
<dbReference type="EMBL" id="SMAE01000006">
    <property type="protein sequence ID" value="TCS89417.1"/>
    <property type="molecule type" value="Genomic_DNA"/>
</dbReference>
<dbReference type="RefSeq" id="WP_132027530.1">
    <property type="nucleotide sequence ID" value="NZ_CP068564.1"/>
</dbReference>
<dbReference type="GO" id="GO:0005886">
    <property type="term" value="C:plasma membrane"/>
    <property type="evidence" value="ECO:0007669"/>
    <property type="project" value="TreeGrafter"/>
</dbReference>
<sequence>MKILAITSCPAGVAHTFIAKRSLQKAAKAMGHEIKVETQGAMGIENEITDKDIENADLVIFAADTKVDKSERFESLFCYETSVAAAVKDGQDVIKKAIEAFKVNK</sequence>
<dbReference type="GO" id="GO:0090563">
    <property type="term" value="F:protein-phosphocysteine-sugar phosphotransferase activity"/>
    <property type="evidence" value="ECO:0007669"/>
    <property type="project" value="TreeGrafter"/>
</dbReference>
<dbReference type="CDD" id="cd05569">
    <property type="entry name" value="PTS_IIB_fructose"/>
    <property type="match status" value="1"/>
</dbReference>
<dbReference type="GO" id="GO:0009401">
    <property type="term" value="P:phosphoenolpyruvate-dependent sugar phosphotransferase system"/>
    <property type="evidence" value="ECO:0007669"/>
    <property type="project" value="UniProtKB-KW"/>
</dbReference>
<dbReference type="InterPro" id="IPR013011">
    <property type="entry name" value="PTS_EIIB_2"/>
</dbReference>
<keyword evidence="3" id="KW-0762">Sugar transport</keyword>
<dbReference type="FunFam" id="3.40.50.2300:FF:000014">
    <property type="entry name" value="PTS system fructose-like transporter subunit IIB"/>
    <property type="match status" value="1"/>
</dbReference>
<dbReference type="InterPro" id="IPR003501">
    <property type="entry name" value="PTS_EIIB_2/3"/>
</dbReference>
<feature type="domain" description="PTS EIIB type-2" evidence="7">
    <location>
        <begin position="1"/>
        <end position="99"/>
    </location>
</feature>
<proteinExistence type="predicted"/>
<dbReference type="OrthoDB" id="9782569at2"/>
<comment type="caution">
    <text evidence="8">The sequence shown here is derived from an EMBL/GenBank/DDBJ whole genome shotgun (WGS) entry which is preliminary data.</text>
</comment>
<dbReference type="PANTHER" id="PTHR30505">
    <property type="entry name" value="FRUCTOSE-LIKE PERMEASE"/>
    <property type="match status" value="1"/>
</dbReference>
<keyword evidence="6" id="KW-0418">Kinase</keyword>
<gene>
    <name evidence="8" type="ORF">EDD65_10683</name>
</gene>
<organism evidence="8 9">
    <name type="scientific">Keratinibaculum paraultunense</name>
    <dbReference type="NCBI Taxonomy" id="1278232"/>
    <lineage>
        <taxon>Bacteria</taxon>
        <taxon>Bacillati</taxon>
        <taxon>Bacillota</taxon>
        <taxon>Tissierellia</taxon>
        <taxon>Tissierellales</taxon>
        <taxon>Tepidimicrobiaceae</taxon>
        <taxon>Keratinibaculum</taxon>
    </lineage>
</organism>
<dbReference type="Pfam" id="PF02302">
    <property type="entry name" value="PTS_IIB"/>
    <property type="match status" value="1"/>
</dbReference>
<dbReference type="AlphaFoldDB" id="A0A4V2UU72"/>
<evidence type="ECO:0000256" key="6">
    <source>
        <dbReference type="ARBA" id="ARBA00022777"/>
    </source>
</evidence>
<keyword evidence="1" id="KW-0813">Transport</keyword>
<dbReference type="PANTHER" id="PTHR30505:SF0">
    <property type="entry name" value="FRUCTOSE-LIKE PTS SYSTEM EIIBC COMPONENT-RELATED"/>
    <property type="match status" value="1"/>
</dbReference>
<evidence type="ECO:0000256" key="5">
    <source>
        <dbReference type="ARBA" id="ARBA00022683"/>
    </source>
</evidence>
<keyword evidence="9" id="KW-1185">Reference proteome</keyword>
<dbReference type="PROSITE" id="PS51099">
    <property type="entry name" value="PTS_EIIB_TYPE_2"/>
    <property type="match status" value="1"/>
</dbReference>
<dbReference type="SUPFAM" id="SSF52794">
    <property type="entry name" value="PTS system IIB component-like"/>
    <property type="match status" value="1"/>
</dbReference>
<accession>A0A4V2UU72</accession>
<evidence type="ECO:0000313" key="8">
    <source>
        <dbReference type="EMBL" id="TCS89417.1"/>
    </source>
</evidence>
<evidence type="ECO:0000256" key="3">
    <source>
        <dbReference type="ARBA" id="ARBA00022597"/>
    </source>
</evidence>
<name>A0A4V2UU72_9FIRM</name>
<dbReference type="InterPro" id="IPR036095">
    <property type="entry name" value="PTS_EIIB-like_sf"/>
</dbReference>
<keyword evidence="4" id="KW-0808">Transferase</keyword>
<dbReference type="GO" id="GO:0022877">
    <property type="term" value="F:protein-N(PI)-phosphohistidine-fructose phosphotransferase system transporter activity"/>
    <property type="evidence" value="ECO:0007669"/>
    <property type="project" value="InterPro"/>
</dbReference>
<keyword evidence="2" id="KW-0597">Phosphoprotein</keyword>
<dbReference type="GO" id="GO:0016301">
    <property type="term" value="F:kinase activity"/>
    <property type="evidence" value="ECO:0007669"/>
    <property type="project" value="UniProtKB-KW"/>
</dbReference>
<protein>
    <submittedName>
        <fullName evidence="8">PTS system IIB component (Fru family)</fullName>
    </submittedName>
</protein>
<dbReference type="NCBIfam" id="TIGR00829">
    <property type="entry name" value="FRU"/>
    <property type="match status" value="1"/>
</dbReference>
<evidence type="ECO:0000256" key="2">
    <source>
        <dbReference type="ARBA" id="ARBA00022553"/>
    </source>
</evidence>
<keyword evidence="5" id="KW-0598">Phosphotransferase system</keyword>